<dbReference type="EMBL" id="MN604017">
    <property type="protein sequence ID" value="QIQ08649.1"/>
    <property type="molecule type" value="Genomic_DNA"/>
</dbReference>
<sequence length="148" mass="17397">MNLDILKSVDINDLKKTEEYKDVDAIKLTEKQSFTDEEVKHVLFTVVMMRIAMIILDKLGLLHNPIMEQAKSYIKPGANKHEFFREVIKGVNQLRRKQRSIPLAKRKMVLDEITKFVAYQGLKNKRRKRNVIDDLIRRDGEGGRRRGY</sequence>
<reference evidence="1" key="1">
    <citation type="journal article" date="2020" name="MBio">
        <title>A New Family of DNA Viruses Causing Disease in Crustaceans from Diverse Aquatic Biomes.</title>
        <authorList>
            <person name="Subramaniam K."/>
            <person name="Behringer D.C."/>
            <person name="Bojko J."/>
            <person name="Yutin N."/>
            <person name="Clark A.S."/>
            <person name="Bateman K.S."/>
            <person name="van Aerle R."/>
            <person name="Bass D."/>
            <person name="Kerr R.C."/>
            <person name="Koonin E.V."/>
            <person name="Stentiford G.D."/>
            <person name="Waltzek T.B."/>
        </authorList>
    </citation>
    <scope>NUCLEOTIDE SEQUENCE</scope>
</reference>
<evidence type="ECO:0000313" key="1">
    <source>
        <dbReference type="EMBL" id="QIQ08649.1"/>
    </source>
</evidence>
<organism evidence="1">
    <name type="scientific">Panulirus argus virus 1</name>
    <dbReference type="NCBI Taxonomy" id="380624"/>
    <lineage>
        <taxon>Viruses</taxon>
    </lineage>
</organism>
<protein>
    <submittedName>
        <fullName evidence="1">Uncharacterized protein</fullName>
    </submittedName>
</protein>
<name>A0A6G9HEH4_9VIRU</name>
<gene>
    <name evidence="1" type="primary">ORF33</name>
</gene>
<proteinExistence type="predicted"/>
<accession>A0A6G9HEH4</accession>